<dbReference type="InterPro" id="IPR019557">
    <property type="entry name" value="AminoTfrase-like_pln_mobile"/>
</dbReference>
<accession>A0AAP0IBH7</accession>
<comment type="caution">
    <text evidence="3">The sequence shown here is derived from an EMBL/GenBank/DDBJ whole genome shotgun (WGS) entry which is preliminary data.</text>
</comment>
<dbReference type="Pfam" id="PF10536">
    <property type="entry name" value="PMD"/>
    <property type="match status" value="1"/>
</dbReference>
<evidence type="ECO:0000259" key="2">
    <source>
        <dbReference type="Pfam" id="PF10536"/>
    </source>
</evidence>
<dbReference type="InterPro" id="IPR044824">
    <property type="entry name" value="MAIN-like"/>
</dbReference>
<feature type="domain" description="Aminotransferase-like plant mobile" evidence="2">
    <location>
        <begin position="51"/>
        <end position="411"/>
    </location>
</feature>
<dbReference type="EMBL" id="JBBNAG010000008">
    <property type="protein sequence ID" value="KAK9112243.1"/>
    <property type="molecule type" value="Genomic_DNA"/>
</dbReference>
<proteinExistence type="predicted"/>
<dbReference type="PANTHER" id="PTHR46033:SF8">
    <property type="entry name" value="PROTEIN MAINTENANCE OF MERISTEMS-LIKE"/>
    <property type="match status" value="1"/>
</dbReference>
<feature type="region of interest" description="Disordered" evidence="1">
    <location>
        <begin position="482"/>
        <end position="531"/>
    </location>
</feature>
<sequence length="544" mass="62158">MWLYRFGGMRSGPFLSVSITELKYRNEIYSRATRTRRDQRIIQRSELNTLIDCSYRKANKEVISAFVERWQLETNTFHLPFGEMSISLEDVSFLLKIPVMGKVVAVENFARYTEESRSDAIKVVSNLLGVSVEESEEEVNISKGLTVRKHWLKSRWCPKAGSRPINYPPMECTARAYLLYLLSCTLFTDKSGSRVSLALLKLLEDLDDVGNYAWGAAALAYLYRHLGSATRAQVSQIVGYLTLLEGWVYDHIKLGLATPNAKYLDYVQPRVCRWIQKHETVVNVEKLGAIRRTLDRLRPSEVAWDPYVNLRENGVVHAMAFYSGTIKYMDVVEPYHPERILRQFGHVQSIPDPPYRPVEAHRGPSANKYSVKYWFQQDYWERWRNHLLAPEVRGDKAEFEFLATPDYLLWFLKVSNPVITNPTLEDHYMVATTIADNELLERNRRALDAALRWMDLPPEVCTIESARTIMCDIVNFLSGRSIGPTPTSTTPATATGTTATSGPTDQARGSPSMVTLPHTPPRPQRSPPRSMLALRRECMGRSIK</sequence>
<protein>
    <recommendedName>
        <fullName evidence="2">Aminotransferase-like plant mobile domain-containing protein</fullName>
    </recommendedName>
</protein>
<dbReference type="Proteomes" id="UP001419268">
    <property type="component" value="Unassembled WGS sequence"/>
</dbReference>
<organism evidence="3 4">
    <name type="scientific">Stephania cephalantha</name>
    <dbReference type="NCBI Taxonomy" id="152367"/>
    <lineage>
        <taxon>Eukaryota</taxon>
        <taxon>Viridiplantae</taxon>
        <taxon>Streptophyta</taxon>
        <taxon>Embryophyta</taxon>
        <taxon>Tracheophyta</taxon>
        <taxon>Spermatophyta</taxon>
        <taxon>Magnoliopsida</taxon>
        <taxon>Ranunculales</taxon>
        <taxon>Menispermaceae</taxon>
        <taxon>Menispermoideae</taxon>
        <taxon>Cissampelideae</taxon>
        <taxon>Stephania</taxon>
    </lineage>
</organism>
<evidence type="ECO:0000313" key="3">
    <source>
        <dbReference type="EMBL" id="KAK9112243.1"/>
    </source>
</evidence>
<evidence type="ECO:0000313" key="4">
    <source>
        <dbReference type="Proteomes" id="UP001419268"/>
    </source>
</evidence>
<name>A0AAP0IBH7_9MAGN</name>
<keyword evidence="4" id="KW-1185">Reference proteome</keyword>
<feature type="compositionally biased region" description="Low complexity" evidence="1">
    <location>
        <begin position="483"/>
        <end position="504"/>
    </location>
</feature>
<evidence type="ECO:0000256" key="1">
    <source>
        <dbReference type="SAM" id="MobiDB-lite"/>
    </source>
</evidence>
<dbReference type="GO" id="GO:0010073">
    <property type="term" value="P:meristem maintenance"/>
    <property type="evidence" value="ECO:0007669"/>
    <property type="project" value="InterPro"/>
</dbReference>
<reference evidence="3 4" key="1">
    <citation type="submission" date="2024-01" db="EMBL/GenBank/DDBJ databases">
        <title>Genome assemblies of Stephania.</title>
        <authorList>
            <person name="Yang L."/>
        </authorList>
    </citation>
    <scope>NUCLEOTIDE SEQUENCE [LARGE SCALE GENOMIC DNA]</scope>
    <source>
        <strain evidence="3">JXDWG</strain>
        <tissue evidence="3">Leaf</tissue>
    </source>
</reference>
<dbReference type="PANTHER" id="PTHR46033">
    <property type="entry name" value="PROTEIN MAIN-LIKE 2"/>
    <property type="match status" value="1"/>
</dbReference>
<dbReference type="AlphaFoldDB" id="A0AAP0IBH7"/>
<gene>
    <name evidence="3" type="ORF">Scep_019762</name>
</gene>